<dbReference type="RefSeq" id="WP_216033365.1">
    <property type="nucleotide sequence ID" value="NZ_JAHKNG010000017.1"/>
</dbReference>
<keyword evidence="1" id="KW-0812">Transmembrane</keyword>
<keyword evidence="1" id="KW-1133">Transmembrane helix</keyword>
<dbReference type="InterPro" id="IPR013099">
    <property type="entry name" value="K_chnl_dom"/>
</dbReference>
<dbReference type="Proteomes" id="UP001166191">
    <property type="component" value="Unassembled WGS sequence"/>
</dbReference>
<feature type="transmembrane region" description="Helical" evidence="1">
    <location>
        <begin position="6"/>
        <end position="27"/>
    </location>
</feature>
<protein>
    <submittedName>
        <fullName evidence="3">Potassium channel family protein</fullName>
    </submittedName>
</protein>
<keyword evidence="1" id="KW-0472">Membrane</keyword>
<feature type="domain" description="Potassium channel" evidence="2">
    <location>
        <begin position="61"/>
        <end position="130"/>
    </location>
</feature>
<feature type="transmembrane region" description="Helical" evidence="1">
    <location>
        <begin position="107"/>
        <end position="131"/>
    </location>
</feature>
<keyword evidence="3" id="KW-0813">Transport</keyword>
<evidence type="ECO:0000256" key="1">
    <source>
        <dbReference type="SAM" id="Phobius"/>
    </source>
</evidence>
<evidence type="ECO:0000313" key="4">
    <source>
        <dbReference type="Proteomes" id="UP001166191"/>
    </source>
</evidence>
<dbReference type="EMBL" id="JAHKNG010000017">
    <property type="protein sequence ID" value="MBU3030694.1"/>
    <property type="molecule type" value="Genomic_DNA"/>
</dbReference>
<reference evidence="3" key="1">
    <citation type="submission" date="2021-06" db="EMBL/GenBank/DDBJ databases">
        <title>Paracoccus bacterium XHP0099 sp. nov., isolated from the surface waters of the Yellow Sea.</title>
        <authorList>
            <person name="Xue H."/>
            <person name="Zhang D."/>
        </authorList>
    </citation>
    <scope>NUCLEOTIDE SEQUENCE</scope>
    <source>
        <strain evidence="3">XHP0099</strain>
    </source>
</reference>
<organism evidence="3 4">
    <name type="scientific">Paracoccus marinaquae</name>
    <dbReference type="NCBI Taxonomy" id="2841926"/>
    <lineage>
        <taxon>Bacteria</taxon>
        <taxon>Pseudomonadati</taxon>
        <taxon>Pseudomonadota</taxon>
        <taxon>Alphaproteobacteria</taxon>
        <taxon>Rhodobacterales</taxon>
        <taxon>Paracoccaceae</taxon>
        <taxon>Paracoccus</taxon>
    </lineage>
</organism>
<sequence length="138" mass="15440">MLGQLTDGIILVALTVAIHSLSLGWSLRQIDRRLREVRELPAGPTILLLSRLAILVIFAHLIEILLWGIYYDWSGVFDGMELSFYFSAVTYATIGYGDIVPPVEWRILASIEGLTGILMCAWSGGFFFAVVSRIHRLD</sequence>
<evidence type="ECO:0000313" key="3">
    <source>
        <dbReference type="EMBL" id="MBU3030694.1"/>
    </source>
</evidence>
<dbReference type="GO" id="GO:0034220">
    <property type="term" value="P:monoatomic ion transmembrane transport"/>
    <property type="evidence" value="ECO:0007669"/>
    <property type="project" value="UniProtKB-KW"/>
</dbReference>
<keyword evidence="3" id="KW-0407">Ion channel</keyword>
<dbReference type="Pfam" id="PF07885">
    <property type="entry name" value="Ion_trans_2"/>
    <property type="match status" value="1"/>
</dbReference>
<proteinExistence type="predicted"/>
<feature type="transmembrane region" description="Helical" evidence="1">
    <location>
        <begin position="48"/>
        <end position="70"/>
    </location>
</feature>
<accession>A0ABS6AJK6</accession>
<name>A0ABS6AJK6_9RHOB</name>
<comment type="caution">
    <text evidence="3">The sequence shown here is derived from an EMBL/GenBank/DDBJ whole genome shotgun (WGS) entry which is preliminary data.</text>
</comment>
<evidence type="ECO:0000259" key="2">
    <source>
        <dbReference type="Pfam" id="PF07885"/>
    </source>
</evidence>
<keyword evidence="4" id="KW-1185">Reference proteome</keyword>
<gene>
    <name evidence="3" type="ORF">KNW02_11270</name>
</gene>
<keyword evidence="3" id="KW-0406">Ion transport</keyword>